<keyword evidence="3 7" id="KW-0812">Transmembrane</keyword>
<comment type="subcellular location">
    <subcellularLocation>
        <location evidence="1">Cell membrane</location>
        <topology evidence="1">Multi-pass membrane protein</topology>
    </subcellularLocation>
</comment>
<evidence type="ECO:0000256" key="3">
    <source>
        <dbReference type="ARBA" id="ARBA00022692"/>
    </source>
</evidence>
<comment type="caution">
    <text evidence="10">The sequence shown here is derived from an EMBL/GenBank/DDBJ whole genome shotgun (WGS) entry which is preliminary data.</text>
</comment>
<evidence type="ECO:0000259" key="8">
    <source>
        <dbReference type="Pfam" id="PF02706"/>
    </source>
</evidence>
<dbReference type="PANTHER" id="PTHR32309">
    <property type="entry name" value="TYROSINE-PROTEIN KINASE"/>
    <property type="match status" value="1"/>
</dbReference>
<organism evidence="10 11">
    <name type="scientific">Methylobacterium organophilum</name>
    <dbReference type="NCBI Taxonomy" id="410"/>
    <lineage>
        <taxon>Bacteria</taxon>
        <taxon>Pseudomonadati</taxon>
        <taxon>Pseudomonadota</taxon>
        <taxon>Alphaproteobacteria</taxon>
        <taxon>Hyphomicrobiales</taxon>
        <taxon>Methylobacteriaceae</taxon>
        <taxon>Methylobacterium</taxon>
    </lineage>
</organism>
<dbReference type="Pfam" id="PF02706">
    <property type="entry name" value="Wzz"/>
    <property type="match status" value="1"/>
</dbReference>
<dbReference type="InterPro" id="IPR027417">
    <property type="entry name" value="P-loop_NTPase"/>
</dbReference>
<evidence type="ECO:0000313" key="11">
    <source>
        <dbReference type="Proteomes" id="UP001055156"/>
    </source>
</evidence>
<reference evidence="10" key="2">
    <citation type="submission" date="2021-08" db="EMBL/GenBank/DDBJ databases">
        <authorList>
            <person name="Tani A."/>
            <person name="Ola A."/>
            <person name="Ogura Y."/>
            <person name="Katsura K."/>
            <person name="Hayashi T."/>
        </authorList>
    </citation>
    <scope>NUCLEOTIDE SEQUENCE</scope>
    <source>
        <strain evidence="10">NBRC 15689</strain>
    </source>
</reference>
<dbReference type="Pfam" id="PF13807">
    <property type="entry name" value="GNVR"/>
    <property type="match status" value="1"/>
</dbReference>
<evidence type="ECO:0000259" key="9">
    <source>
        <dbReference type="Pfam" id="PF13807"/>
    </source>
</evidence>
<dbReference type="SUPFAM" id="SSF52540">
    <property type="entry name" value="P-loop containing nucleoside triphosphate hydrolases"/>
    <property type="match status" value="1"/>
</dbReference>
<keyword evidence="2" id="KW-1003">Cell membrane</keyword>
<dbReference type="Gene3D" id="3.40.50.300">
    <property type="entry name" value="P-loop containing nucleotide triphosphate hydrolases"/>
    <property type="match status" value="1"/>
</dbReference>
<reference evidence="10" key="1">
    <citation type="journal article" date="2021" name="Front. Microbiol.">
        <title>Comprehensive Comparative Genomics and Phenotyping of Methylobacterium Species.</title>
        <authorList>
            <person name="Alessa O."/>
            <person name="Ogura Y."/>
            <person name="Fujitani Y."/>
            <person name="Takami H."/>
            <person name="Hayashi T."/>
            <person name="Sahin N."/>
            <person name="Tani A."/>
        </authorList>
    </citation>
    <scope>NUCLEOTIDE SEQUENCE</scope>
    <source>
        <strain evidence="10">NBRC 15689</strain>
    </source>
</reference>
<accession>A0ABQ4T9U7</accession>
<evidence type="ECO:0000256" key="4">
    <source>
        <dbReference type="ARBA" id="ARBA00022989"/>
    </source>
</evidence>
<evidence type="ECO:0000256" key="1">
    <source>
        <dbReference type="ARBA" id="ARBA00004651"/>
    </source>
</evidence>
<keyword evidence="6" id="KW-0175">Coiled coil</keyword>
<evidence type="ECO:0000256" key="6">
    <source>
        <dbReference type="SAM" id="Coils"/>
    </source>
</evidence>
<sequence>MNQQWPSVARIDRNLPQTQWLMSPGMDRGASETPDTTAEVGDLWRILARRYRTILLVTALVTAGSLLYAFLAPSLYTATSQILIDPRDRQVVSNDLNSSALSPDGGIAQVESQVRVIESDSVLLRAIAEVGLETDPEFGGPSTGLLSRLVQSFTGSADESPEAAKAKALRSLRRKLAVKRADKVFVIDVIVTASDPDKTARIVNAIAKGYLADQADARADAARRAAGELSARLDALRADVNKAETRLEAFKAKNGLIASSGRIVNEQQITDSNARLVAARNRTTDAKSRLQAVRDARGRAFDPGAAPEAISSAVIERLRSQYADLTSREADLRTQLGARHPFIQAVRTQKADVKRLIDAELDRIVQAAEIEYQRALTNERMLTGNLDALRAESVQTGKASVQLRELEREVEAARSVYNAFLVRSREVGEQAGVDPTNARVITWARPPEERSWPLRLLVIGAGLAGGLGCGAGLALVREYVNPTLLSRRQLERLLGAPVLAVLPGARHLAKGSGAAPAAFALDGLYGLNSSPGGQRALTVMVTAAASDAGERKAAIDLLAAVATARGDRVLVIEADLSAGQVGEGGLLEVLRGEQSLNAVSAEDTATGARRLGVGNGQKPVRDAFERENVSRFLAGIGSRYDLVLFDGGTLSENLRIGALAASVDRLLVVARGGLTRQKDLIDLGKVAATLQRPIAGTLMIEGGKAGR</sequence>
<dbReference type="GO" id="GO:0016301">
    <property type="term" value="F:kinase activity"/>
    <property type="evidence" value="ECO:0007669"/>
    <property type="project" value="UniProtKB-KW"/>
</dbReference>
<feature type="domain" description="Polysaccharide chain length determinant N-terminal" evidence="8">
    <location>
        <begin position="40"/>
        <end position="129"/>
    </location>
</feature>
<keyword evidence="5 7" id="KW-0472">Membrane</keyword>
<keyword evidence="11" id="KW-1185">Reference proteome</keyword>
<evidence type="ECO:0000256" key="2">
    <source>
        <dbReference type="ARBA" id="ARBA00022475"/>
    </source>
</evidence>
<feature type="transmembrane region" description="Helical" evidence="7">
    <location>
        <begin position="54"/>
        <end position="76"/>
    </location>
</feature>
<dbReference type="InterPro" id="IPR003856">
    <property type="entry name" value="LPS_length_determ_N"/>
</dbReference>
<name>A0ABQ4T9U7_METOR</name>
<keyword evidence="10" id="KW-0808">Transferase</keyword>
<gene>
    <name evidence="10" type="ORF">LKMONMHP_3308</name>
</gene>
<evidence type="ECO:0000313" key="10">
    <source>
        <dbReference type="EMBL" id="GJE28437.1"/>
    </source>
</evidence>
<dbReference type="PANTHER" id="PTHR32309:SF13">
    <property type="entry name" value="FERRIC ENTEROBACTIN TRANSPORT PROTEIN FEPE"/>
    <property type="match status" value="1"/>
</dbReference>
<dbReference type="Proteomes" id="UP001055156">
    <property type="component" value="Unassembled WGS sequence"/>
</dbReference>
<evidence type="ECO:0000256" key="7">
    <source>
        <dbReference type="SAM" id="Phobius"/>
    </source>
</evidence>
<evidence type="ECO:0000256" key="5">
    <source>
        <dbReference type="ARBA" id="ARBA00023136"/>
    </source>
</evidence>
<dbReference type="InterPro" id="IPR032807">
    <property type="entry name" value="GNVR"/>
</dbReference>
<dbReference type="InterPro" id="IPR050445">
    <property type="entry name" value="Bact_polysacc_biosynth/exp"/>
</dbReference>
<feature type="domain" description="Tyrosine-protein kinase G-rich" evidence="9">
    <location>
        <begin position="405"/>
        <end position="478"/>
    </location>
</feature>
<keyword evidence="10" id="KW-0418">Kinase</keyword>
<proteinExistence type="predicted"/>
<keyword evidence="4 7" id="KW-1133">Transmembrane helix</keyword>
<dbReference type="EMBL" id="BPQV01000010">
    <property type="protein sequence ID" value="GJE28437.1"/>
    <property type="molecule type" value="Genomic_DNA"/>
</dbReference>
<protein>
    <submittedName>
        <fullName evidence="10">Tyrosine-protein kinase in cps region</fullName>
    </submittedName>
</protein>
<feature type="coiled-coil region" evidence="6">
    <location>
        <begin position="219"/>
        <end position="253"/>
    </location>
</feature>